<protein>
    <recommendedName>
        <fullName evidence="11">Paraoxonase</fullName>
        <ecNumber evidence="11">3.1.1.2</ecNumber>
    </recommendedName>
</protein>
<comment type="catalytic activity">
    <reaction evidence="1 11">
        <text>a phenyl acetate + H2O = a phenol + acetate + H(+)</text>
        <dbReference type="Rhea" id="RHEA:17309"/>
        <dbReference type="ChEBI" id="CHEBI:15377"/>
        <dbReference type="ChEBI" id="CHEBI:15378"/>
        <dbReference type="ChEBI" id="CHEBI:30089"/>
        <dbReference type="ChEBI" id="CHEBI:33853"/>
        <dbReference type="ChEBI" id="CHEBI:140310"/>
        <dbReference type="EC" id="3.1.1.2"/>
    </reaction>
</comment>
<keyword evidence="7 11" id="KW-1015">Disulfide bond</keyword>
<feature type="binding site" evidence="10">
    <location>
        <position position="239"/>
    </location>
    <ligand>
        <name>Ca(2+)</name>
        <dbReference type="ChEBI" id="CHEBI:29108"/>
        <label>1</label>
        <note>catalytic</note>
    </ligand>
</feature>
<feature type="binding site" evidence="10">
    <location>
        <position position="148"/>
    </location>
    <ligand>
        <name>Ca(2+)</name>
        <dbReference type="ChEBI" id="CHEBI:29108"/>
        <label>1</label>
        <note>catalytic</note>
    </ligand>
</feature>
<feature type="binding site" evidence="10">
    <location>
        <position position="34"/>
    </location>
    <ligand>
        <name>Ca(2+)</name>
        <dbReference type="ChEBI" id="CHEBI:29108"/>
        <label>1</label>
        <note>catalytic</note>
    </ligand>
</feature>
<dbReference type="PRINTS" id="PR01785">
    <property type="entry name" value="PARAOXONASE"/>
</dbReference>
<dbReference type="InterPro" id="IPR011042">
    <property type="entry name" value="6-blade_b-propeller_TolB-like"/>
</dbReference>
<dbReference type="STRING" id="623744.A0A553QXN8"/>
<organism evidence="12 13">
    <name type="scientific">Danionella cerebrum</name>
    <dbReference type="NCBI Taxonomy" id="2873325"/>
    <lineage>
        <taxon>Eukaryota</taxon>
        <taxon>Metazoa</taxon>
        <taxon>Chordata</taxon>
        <taxon>Craniata</taxon>
        <taxon>Vertebrata</taxon>
        <taxon>Euteleostomi</taxon>
        <taxon>Actinopterygii</taxon>
        <taxon>Neopterygii</taxon>
        <taxon>Teleostei</taxon>
        <taxon>Ostariophysi</taxon>
        <taxon>Cypriniformes</taxon>
        <taxon>Danionidae</taxon>
        <taxon>Danioninae</taxon>
        <taxon>Danionella</taxon>
    </lineage>
</organism>
<evidence type="ECO:0000256" key="11">
    <source>
        <dbReference type="RuleBase" id="RU368025"/>
    </source>
</evidence>
<sequence>ANSVVALRSTQSVSKAKGGFTGAGADSSDFGAEDITILGDGLAFLSTGLKYPGLPYFSDDPGRIFSLNLLDSVLKIEPLTIRGDFDEDSFNPHGISVYTDDKDGAVYLFVVNHPQGRSQVEIFKFLETENALEPVKTIRHELLHSVNDIVAVGSESFYATNDHYFTKEFLKFLELFLALPWCNVVFYSPETVQVVAGGFLSANGINISPDTRQVVVLEIQNSTVLTQRKEVDVGSLCDNIEVDHVTGDVWLGCHPNGFKFMLSDPNDPPGSEVIKIEGILSETPRVTQVYSDDGSVIIGSSVAAPYRGKLIIGTVYQKALVCDLE</sequence>
<dbReference type="AlphaFoldDB" id="A0A553QXN8"/>
<reference evidence="12 13" key="1">
    <citation type="journal article" date="2019" name="Sci. Data">
        <title>Hybrid genome assembly and annotation of Danionella translucida.</title>
        <authorList>
            <person name="Kadobianskyi M."/>
            <person name="Schulze L."/>
            <person name="Schuelke M."/>
            <person name="Judkewitz B."/>
        </authorList>
    </citation>
    <scope>NUCLEOTIDE SEQUENCE [LARGE SCALE GENOMIC DNA]</scope>
    <source>
        <strain evidence="12 13">Bolton</strain>
    </source>
</reference>
<keyword evidence="5 11" id="KW-0378">Hydrolase</keyword>
<dbReference type="InterPro" id="IPR051288">
    <property type="entry name" value="Serum_paraoxonase/arylesterase"/>
</dbReference>
<feature type="binding site" evidence="10">
    <location>
        <position position="203"/>
    </location>
    <ligand>
        <name>Ca(2+)</name>
        <dbReference type="ChEBI" id="CHEBI:29108"/>
        <label>1</label>
        <note>catalytic</note>
    </ligand>
</feature>
<evidence type="ECO:0000313" key="12">
    <source>
        <dbReference type="EMBL" id="TRY94727.1"/>
    </source>
</evidence>
<dbReference type="InterPro" id="IPR002640">
    <property type="entry name" value="Arylesterase"/>
</dbReference>
<evidence type="ECO:0000256" key="7">
    <source>
        <dbReference type="ARBA" id="ARBA00023157"/>
    </source>
</evidence>
<feature type="active site" description="Proton acceptor" evidence="9">
    <location>
        <position position="93"/>
    </location>
</feature>
<keyword evidence="4" id="KW-0732">Signal</keyword>
<dbReference type="GO" id="GO:0004064">
    <property type="term" value="F:arylesterase activity"/>
    <property type="evidence" value="ECO:0007669"/>
    <property type="project" value="UniProtKB-UniRule"/>
</dbReference>
<dbReference type="Pfam" id="PF01731">
    <property type="entry name" value="Arylesterase"/>
    <property type="match status" value="1"/>
</dbReference>
<evidence type="ECO:0000256" key="10">
    <source>
        <dbReference type="PIRSR" id="PIRSR602640-2"/>
    </source>
</evidence>
<comment type="caution">
    <text evidence="12">The sequence shown here is derived from an EMBL/GenBank/DDBJ whole genome shotgun (WGS) entry which is preliminary data.</text>
</comment>
<dbReference type="EC" id="3.1.1.2" evidence="11"/>
<evidence type="ECO:0000256" key="9">
    <source>
        <dbReference type="PIRSR" id="PIRSR602640-1"/>
    </source>
</evidence>
<feature type="non-terminal residue" evidence="12">
    <location>
        <position position="1"/>
    </location>
</feature>
<feature type="binding site" evidence="10">
    <location>
        <position position="33"/>
    </location>
    <ligand>
        <name>Ca(2+)</name>
        <dbReference type="ChEBI" id="CHEBI:29108"/>
        <label>1</label>
        <note>catalytic</note>
    </ligand>
</feature>
<evidence type="ECO:0000313" key="13">
    <source>
        <dbReference type="Proteomes" id="UP000316079"/>
    </source>
</evidence>
<comment type="cofactor">
    <cofactor evidence="10 11">
        <name>Ca(2+)</name>
        <dbReference type="ChEBI" id="CHEBI:29108"/>
    </cofactor>
    <text evidence="10 11">Binds 2 calcium ions per subunit.</text>
</comment>
<dbReference type="PANTHER" id="PTHR11799:SF12">
    <property type="entry name" value="PARAOXONASE-RELATED"/>
    <property type="match status" value="1"/>
</dbReference>
<evidence type="ECO:0000256" key="8">
    <source>
        <dbReference type="ARBA" id="ARBA00023180"/>
    </source>
</evidence>
<evidence type="ECO:0000256" key="1">
    <source>
        <dbReference type="ARBA" id="ARBA00000368"/>
    </source>
</evidence>
<keyword evidence="3 10" id="KW-0479">Metal-binding</keyword>
<dbReference type="GO" id="GO:0046872">
    <property type="term" value="F:metal ion binding"/>
    <property type="evidence" value="ECO:0007669"/>
    <property type="project" value="UniProtKB-KW"/>
</dbReference>
<name>A0A553QXN8_9TELE</name>
<accession>A0A553QXN8</accession>
<dbReference type="Gene3D" id="2.120.10.30">
    <property type="entry name" value="TolB, C-terminal domain"/>
    <property type="match status" value="1"/>
</dbReference>
<evidence type="ECO:0000256" key="5">
    <source>
        <dbReference type="ARBA" id="ARBA00022801"/>
    </source>
</evidence>
<dbReference type="SUPFAM" id="SSF63829">
    <property type="entry name" value="Calcium-dependent phosphotriesterase"/>
    <property type="match status" value="1"/>
</dbReference>
<dbReference type="Proteomes" id="UP000316079">
    <property type="component" value="Unassembled WGS sequence"/>
</dbReference>
<dbReference type="EMBL" id="SRMA01025430">
    <property type="protein sequence ID" value="TRY94727.1"/>
    <property type="molecule type" value="Genomic_DNA"/>
</dbReference>
<keyword evidence="8 11" id="KW-0325">Glycoprotein</keyword>
<proteinExistence type="inferred from homology"/>
<evidence type="ECO:0000256" key="4">
    <source>
        <dbReference type="ARBA" id="ARBA00022729"/>
    </source>
</evidence>
<evidence type="ECO:0000256" key="3">
    <source>
        <dbReference type="ARBA" id="ARBA00022723"/>
    </source>
</evidence>
<evidence type="ECO:0000256" key="2">
    <source>
        <dbReference type="ARBA" id="ARBA00008595"/>
    </source>
</evidence>
<dbReference type="OrthoDB" id="423498at2759"/>
<feature type="binding site" evidence="10">
    <location>
        <position position="95"/>
    </location>
    <ligand>
        <name>Ca(2+)</name>
        <dbReference type="ChEBI" id="CHEBI:29108"/>
        <label>1</label>
        <note>catalytic</note>
    </ligand>
</feature>
<feature type="binding site" evidence="10">
    <location>
        <position position="238"/>
    </location>
    <ligand>
        <name>Ca(2+)</name>
        <dbReference type="ChEBI" id="CHEBI:29108"/>
        <label>1</label>
        <note>catalytic</note>
    </ligand>
</feature>
<keyword evidence="13" id="KW-1185">Reference proteome</keyword>
<feature type="binding site" evidence="10">
    <location>
        <position position="147"/>
    </location>
    <ligand>
        <name>Ca(2+)</name>
        <dbReference type="ChEBI" id="CHEBI:29108"/>
        <label>1</label>
        <note>catalytic</note>
    </ligand>
</feature>
<evidence type="ECO:0000256" key="6">
    <source>
        <dbReference type="ARBA" id="ARBA00022837"/>
    </source>
</evidence>
<dbReference type="FunFam" id="2.120.10.30:FF:000023">
    <property type="entry name" value="Serum paraoxonase/arylesterase 2"/>
    <property type="match status" value="1"/>
</dbReference>
<keyword evidence="6 10" id="KW-0106">Calcium</keyword>
<dbReference type="PANTHER" id="PTHR11799">
    <property type="entry name" value="PARAOXONASE"/>
    <property type="match status" value="1"/>
</dbReference>
<gene>
    <name evidence="12" type="ORF">DNTS_021615</name>
</gene>
<comment type="similarity">
    <text evidence="2 11">Belongs to the paraoxonase family.</text>
</comment>